<evidence type="ECO:0000313" key="4">
    <source>
        <dbReference type="Proteomes" id="UP000534286"/>
    </source>
</evidence>
<dbReference type="Gene3D" id="2.60.120.260">
    <property type="entry name" value="Galactose-binding domain-like"/>
    <property type="match status" value="1"/>
</dbReference>
<reference evidence="3 4" key="1">
    <citation type="submission" date="2020-08" db="EMBL/GenBank/DDBJ databases">
        <title>Sequencing the genomes of 1000 actinobacteria strains.</title>
        <authorList>
            <person name="Klenk H.-P."/>
        </authorList>
    </citation>
    <scope>NUCLEOTIDE SEQUENCE [LARGE SCALE GENOMIC DNA]</scope>
    <source>
        <strain evidence="3 4">DSM 43023</strain>
    </source>
</reference>
<dbReference type="InterPro" id="IPR027576">
    <property type="entry name" value="Choice_anch_C_dom"/>
</dbReference>
<dbReference type="EMBL" id="JACHJU010000001">
    <property type="protein sequence ID" value="MBB4940211.1"/>
    <property type="molecule type" value="Genomic_DNA"/>
</dbReference>
<feature type="domain" description="DUF642" evidence="2">
    <location>
        <begin position="37"/>
        <end position="195"/>
    </location>
</feature>
<sequence>MARGRCAVRLAVALPVACVLGLPVSAAAHVSVEAPSVVANGGFEGPVSLGSGSVQIKAGSTVGAWHVAMGSIDLVSRAGPWQAFSGRQSVDLSGRSPGSIEQSFPTVPDRCYTVGYALAGNPYGGPKVKTGYARVTQGSLTVQQRFSFDTAGKTSRNMGYVREGFSFCAQGSRATLSFVSATAGAYGPVLDDVTVTPRRLYPLPATGDAGVGGVNEPSGNDG</sequence>
<dbReference type="InterPro" id="IPR006946">
    <property type="entry name" value="DGR2-like_dom"/>
</dbReference>
<evidence type="ECO:0000259" key="2">
    <source>
        <dbReference type="Pfam" id="PF04862"/>
    </source>
</evidence>
<proteinExistence type="predicted"/>
<keyword evidence="1" id="KW-0732">Signal</keyword>
<gene>
    <name evidence="3" type="ORF">FHR32_004516</name>
</gene>
<organism evidence="3 4">
    <name type="scientific">Streptosporangium album</name>
    <dbReference type="NCBI Taxonomy" id="47479"/>
    <lineage>
        <taxon>Bacteria</taxon>
        <taxon>Bacillati</taxon>
        <taxon>Actinomycetota</taxon>
        <taxon>Actinomycetes</taxon>
        <taxon>Streptosporangiales</taxon>
        <taxon>Streptosporangiaceae</taxon>
        <taxon>Streptosporangium</taxon>
    </lineage>
</organism>
<protein>
    <submittedName>
        <fullName evidence="3">Choice-of-anchor C domain-containing protein</fullName>
    </submittedName>
</protein>
<dbReference type="RefSeq" id="WP_184756056.1">
    <property type="nucleotide sequence ID" value="NZ_BAABEK010000001.1"/>
</dbReference>
<name>A0A7W7RZH7_9ACTN</name>
<evidence type="ECO:0000256" key="1">
    <source>
        <dbReference type="SAM" id="SignalP"/>
    </source>
</evidence>
<dbReference type="Proteomes" id="UP000534286">
    <property type="component" value="Unassembled WGS sequence"/>
</dbReference>
<feature type="signal peptide" evidence="1">
    <location>
        <begin position="1"/>
        <end position="28"/>
    </location>
</feature>
<dbReference type="Pfam" id="PF04862">
    <property type="entry name" value="DUF642"/>
    <property type="match status" value="1"/>
</dbReference>
<accession>A0A7W7RZH7</accession>
<dbReference type="NCBIfam" id="TIGR04362">
    <property type="entry name" value="choice_anch_C"/>
    <property type="match status" value="1"/>
</dbReference>
<feature type="chain" id="PRO_5038907843" evidence="1">
    <location>
        <begin position="29"/>
        <end position="222"/>
    </location>
</feature>
<dbReference type="AlphaFoldDB" id="A0A7W7RZH7"/>
<keyword evidence="4" id="KW-1185">Reference proteome</keyword>
<evidence type="ECO:0000313" key="3">
    <source>
        <dbReference type="EMBL" id="MBB4940211.1"/>
    </source>
</evidence>
<comment type="caution">
    <text evidence="3">The sequence shown here is derived from an EMBL/GenBank/DDBJ whole genome shotgun (WGS) entry which is preliminary data.</text>
</comment>